<dbReference type="SMART" id="SM00448">
    <property type="entry name" value="REC"/>
    <property type="match status" value="1"/>
</dbReference>
<dbReference type="eggNOG" id="COG0784">
    <property type="taxonomic scope" value="Bacteria"/>
</dbReference>
<dbReference type="InterPro" id="IPR011006">
    <property type="entry name" value="CheY-like_superfamily"/>
</dbReference>
<evidence type="ECO:0000259" key="8">
    <source>
        <dbReference type="PROSITE" id="PS50109"/>
    </source>
</evidence>
<feature type="domain" description="Histidine kinase" evidence="8">
    <location>
        <begin position="371"/>
        <end position="591"/>
    </location>
</feature>
<name>D5BHZ2_ZUNPS</name>
<dbReference type="Gene3D" id="1.25.40.10">
    <property type="entry name" value="Tetratricopeptide repeat domain"/>
    <property type="match status" value="1"/>
</dbReference>
<dbReference type="STRING" id="655815.ZPR_1035"/>
<dbReference type="InterPro" id="IPR011990">
    <property type="entry name" value="TPR-like_helical_dom_sf"/>
</dbReference>
<dbReference type="InterPro" id="IPR001789">
    <property type="entry name" value="Sig_transdc_resp-reg_receiver"/>
</dbReference>
<dbReference type="PROSITE" id="PS50110">
    <property type="entry name" value="RESPONSE_REGULATORY"/>
    <property type="match status" value="1"/>
</dbReference>
<gene>
    <name evidence="10" type="ordered locus">ZPR_1035</name>
</gene>
<evidence type="ECO:0000256" key="4">
    <source>
        <dbReference type="ARBA" id="ARBA00023012"/>
    </source>
</evidence>
<dbReference type="SUPFAM" id="SSF55874">
    <property type="entry name" value="ATPase domain of HSP90 chaperone/DNA topoisomerase II/histidine kinase"/>
    <property type="match status" value="1"/>
</dbReference>
<keyword evidence="7" id="KW-1133">Transmembrane helix</keyword>
<dbReference type="Gene3D" id="1.10.287.130">
    <property type="match status" value="1"/>
</dbReference>
<evidence type="ECO:0000256" key="7">
    <source>
        <dbReference type="SAM" id="Phobius"/>
    </source>
</evidence>
<evidence type="ECO:0000259" key="9">
    <source>
        <dbReference type="PROSITE" id="PS50110"/>
    </source>
</evidence>
<protein>
    <recommendedName>
        <fullName evidence="2">histidine kinase</fullName>
        <ecNumber evidence="2">2.7.13.3</ecNumber>
    </recommendedName>
</protein>
<dbReference type="PROSITE" id="PS50109">
    <property type="entry name" value="HIS_KIN"/>
    <property type="match status" value="1"/>
</dbReference>
<keyword evidence="4" id="KW-0902">Two-component regulatory system</keyword>
<dbReference type="SUPFAM" id="SSF52172">
    <property type="entry name" value="CheY-like"/>
    <property type="match status" value="1"/>
</dbReference>
<dbReference type="InterPro" id="IPR003661">
    <property type="entry name" value="HisK_dim/P_dom"/>
</dbReference>
<dbReference type="KEGG" id="zpr:ZPR_1035"/>
<sequence>MLTFSLYAQNSEKAITISPDSTKEEITAYIKSNLEKSATEMEKGNYPVAILYSHRNLELAEKSGDSILLAVSRSFIANNYLKLENVEEARNYINKNINMAETMKDTLMINAAKIDLANVYIKERRYEDFIQLNKEVIALAKKAKDSYRLITSSLNIAEAYLMEFNKPDSAITYIDSAKIYNIRFSDNKPYLPEDIFYYLDAEYAFQKGDFKEAKINFELAIEKFKSNEGSEELLYSYSGYLRSQAELGEYREAYESFKVLDTLFKNKLKSVLEESNKTIQDRIEIENIEQEIKNKELQNKIISAKAEKNRILLIASVALLVLLLLVLLFFVCERKKRTVLMQQLKRKNEEYLDAKDKSEEMARVKTKFLSTISHELRTPLYGIIGLSNDLFLAPELSSHKKEIQSLKFSANYLLNLVNDVLTLNKIESGTSIKLEHKPFNLQELVEDINVSLKFMRQKNNNQLKIKIDKDVPKILVGDKIKLSQILINLTGNALKFTNEGEIKILVDLIQKEEKRIKLKFQVKDNGIGISAEEQKEIFKEFGNSTKTSKFAGTGLGLNIVTKLLKEMNSEIQLISKTGKGSNFYFEVELETTDQKEVVSQPNALNNSEAEFTGKKILIIDDNHINQLVTKKYIERYGIKAKSADDAVEGIEMLKNESFDLVFMDLNMPKINGLEATSMIRAFNKEVKIIILSATEVRELRDKIKGYAINDFLSKPYKTKDLYNLLLKYLKS</sequence>
<dbReference type="PANTHER" id="PTHR45339:SF1">
    <property type="entry name" value="HYBRID SIGNAL TRANSDUCTION HISTIDINE KINASE J"/>
    <property type="match status" value="1"/>
</dbReference>
<dbReference type="InterPro" id="IPR004358">
    <property type="entry name" value="Sig_transdc_His_kin-like_C"/>
</dbReference>
<dbReference type="AlphaFoldDB" id="D5BHZ2"/>
<dbReference type="EMBL" id="CP001650">
    <property type="protein sequence ID" value="ADF51380.1"/>
    <property type="molecule type" value="Genomic_DNA"/>
</dbReference>
<dbReference type="InterPro" id="IPR036890">
    <property type="entry name" value="HATPase_C_sf"/>
</dbReference>
<feature type="domain" description="Response regulatory" evidence="9">
    <location>
        <begin position="615"/>
        <end position="729"/>
    </location>
</feature>
<dbReference type="Gene3D" id="3.40.50.2300">
    <property type="match status" value="1"/>
</dbReference>
<dbReference type="SMART" id="SM00388">
    <property type="entry name" value="HisKA"/>
    <property type="match status" value="1"/>
</dbReference>
<evidence type="ECO:0000256" key="3">
    <source>
        <dbReference type="ARBA" id="ARBA00022553"/>
    </source>
</evidence>
<dbReference type="eggNOG" id="COG0457">
    <property type="taxonomic scope" value="Bacteria"/>
</dbReference>
<dbReference type="eggNOG" id="COG2205">
    <property type="taxonomic scope" value="Bacteria"/>
</dbReference>
<dbReference type="FunFam" id="3.30.565.10:FF:000010">
    <property type="entry name" value="Sensor histidine kinase RcsC"/>
    <property type="match status" value="1"/>
</dbReference>
<dbReference type="SUPFAM" id="SSF48452">
    <property type="entry name" value="TPR-like"/>
    <property type="match status" value="1"/>
</dbReference>
<dbReference type="EC" id="2.7.13.3" evidence="2"/>
<keyword evidence="11" id="KW-1185">Reference proteome</keyword>
<keyword evidence="7" id="KW-0472">Membrane</keyword>
<dbReference type="Gene3D" id="3.30.565.10">
    <property type="entry name" value="Histidine kinase-like ATPase, C-terminal domain"/>
    <property type="match status" value="1"/>
</dbReference>
<dbReference type="Pfam" id="PF00512">
    <property type="entry name" value="HisKA"/>
    <property type="match status" value="1"/>
</dbReference>
<evidence type="ECO:0000256" key="5">
    <source>
        <dbReference type="PROSITE-ProRule" id="PRU00169"/>
    </source>
</evidence>
<keyword evidence="6" id="KW-0175">Coiled coil</keyword>
<dbReference type="GO" id="GO:0000155">
    <property type="term" value="F:phosphorelay sensor kinase activity"/>
    <property type="evidence" value="ECO:0007669"/>
    <property type="project" value="InterPro"/>
</dbReference>
<dbReference type="PRINTS" id="PR00344">
    <property type="entry name" value="BCTRLSENSOR"/>
</dbReference>
<dbReference type="Pfam" id="PF00072">
    <property type="entry name" value="Response_reg"/>
    <property type="match status" value="1"/>
</dbReference>
<dbReference type="SUPFAM" id="SSF47384">
    <property type="entry name" value="Homodimeric domain of signal transducing histidine kinase"/>
    <property type="match status" value="1"/>
</dbReference>
<dbReference type="InterPro" id="IPR036097">
    <property type="entry name" value="HisK_dim/P_sf"/>
</dbReference>
<feature type="modified residue" description="4-aspartylphosphate" evidence="5">
    <location>
        <position position="664"/>
    </location>
</feature>
<dbReference type="SMART" id="SM00387">
    <property type="entry name" value="HATPase_c"/>
    <property type="match status" value="1"/>
</dbReference>
<dbReference type="InterPro" id="IPR005467">
    <property type="entry name" value="His_kinase_dom"/>
</dbReference>
<accession>D5BHZ2</accession>
<dbReference type="Pfam" id="PF02518">
    <property type="entry name" value="HATPase_c"/>
    <property type="match status" value="1"/>
</dbReference>
<feature type="coiled-coil region" evidence="6">
    <location>
        <begin position="280"/>
        <end position="307"/>
    </location>
</feature>
<dbReference type="CDD" id="cd17546">
    <property type="entry name" value="REC_hyHK_CKI1_RcsC-like"/>
    <property type="match status" value="1"/>
</dbReference>
<feature type="transmembrane region" description="Helical" evidence="7">
    <location>
        <begin position="311"/>
        <end position="332"/>
    </location>
</feature>
<dbReference type="CDD" id="cd00082">
    <property type="entry name" value="HisKA"/>
    <property type="match status" value="1"/>
</dbReference>
<proteinExistence type="predicted"/>
<evidence type="ECO:0000256" key="1">
    <source>
        <dbReference type="ARBA" id="ARBA00000085"/>
    </source>
</evidence>
<evidence type="ECO:0000256" key="2">
    <source>
        <dbReference type="ARBA" id="ARBA00012438"/>
    </source>
</evidence>
<evidence type="ECO:0000256" key="6">
    <source>
        <dbReference type="SAM" id="Coils"/>
    </source>
</evidence>
<keyword evidence="7" id="KW-0812">Transmembrane</keyword>
<dbReference type="Proteomes" id="UP000001654">
    <property type="component" value="Chromosome"/>
</dbReference>
<evidence type="ECO:0000313" key="11">
    <source>
        <dbReference type="Proteomes" id="UP000001654"/>
    </source>
</evidence>
<dbReference type="InterPro" id="IPR003594">
    <property type="entry name" value="HATPase_dom"/>
</dbReference>
<keyword evidence="3 5" id="KW-0597">Phosphoprotein</keyword>
<dbReference type="PANTHER" id="PTHR45339">
    <property type="entry name" value="HYBRID SIGNAL TRANSDUCTION HISTIDINE KINASE J"/>
    <property type="match status" value="1"/>
</dbReference>
<dbReference type="CDD" id="cd16922">
    <property type="entry name" value="HATPase_EvgS-ArcB-TorS-like"/>
    <property type="match status" value="1"/>
</dbReference>
<keyword evidence="10" id="KW-0808">Transferase</keyword>
<dbReference type="RefSeq" id="WP_013070532.1">
    <property type="nucleotide sequence ID" value="NC_014041.1"/>
</dbReference>
<reference evidence="10 11" key="1">
    <citation type="journal article" date="2010" name="BMC Genomics">
        <title>The complete genome of Zunongwangia profunda SM-A87 reveals its adaptation to the deep-sea environment and ecological role in sedimentary organic nitrogen degradation.</title>
        <authorList>
            <person name="Qin Q.L."/>
            <person name="Zhang X.Y."/>
            <person name="Wang X.M."/>
            <person name="Liu G.M."/>
            <person name="Chen X.L."/>
            <person name="Xie B.B."/>
            <person name="Dang H.Y."/>
            <person name="Zhou B.C."/>
            <person name="Yu J."/>
            <person name="Zhang Y.Z."/>
        </authorList>
    </citation>
    <scope>NUCLEOTIDE SEQUENCE [LARGE SCALE GENOMIC DNA]</scope>
    <source>
        <strain evidence="11">DSM 18752 / CCTCC AB 206139 / SM-A87</strain>
    </source>
</reference>
<dbReference type="HOGENOM" id="CLU_000445_114_15_10"/>
<organism evidence="10 11">
    <name type="scientific">Zunongwangia profunda (strain DSM 18752 / CCTCC AB 206139 / SM-A87)</name>
    <name type="common">Wangia profunda</name>
    <dbReference type="NCBI Taxonomy" id="655815"/>
    <lineage>
        <taxon>Bacteria</taxon>
        <taxon>Pseudomonadati</taxon>
        <taxon>Bacteroidota</taxon>
        <taxon>Flavobacteriia</taxon>
        <taxon>Flavobacteriales</taxon>
        <taxon>Flavobacteriaceae</taxon>
        <taxon>Zunongwangia</taxon>
    </lineage>
</organism>
<keyword evidence="10" id="KW-0418">Kinase</keyword>
<comment type="catalytic activity">
    <reaction evidence="1">
        <text>ATP + protein L-histidine = ADP + protein N-phospho-L-histidine.</text>
        <dbReference type="EC" id="2.7.13.3"/>
    </reaction>
</comment>
<evidence type="ECO:0000313" key="10">
    <source>
        <dbReference type="EMBL" id="ADF51380.1"/>
    </source>
</evidence>